<sequence>MKSCLSFMLLFCFSYLLSQQETEKQIDGIVIKKVQKKYKNKKDNPAYAIMKEVWSRKKNNALEKFDTYSLQEYEKIQYDVANIDSAFINSKIFQGLDFIFKYTDSATHGKPSLPVYLNESIYNHFVQNSPTKRKKKLMIAQKSSGFEENELVRRAGQNLYREINLYDNVINYFDIGFQSPVGENAFATYHFAITDTIHYRSQKAFVIQFEPRIKETLAFTGSLYISTDEYSVLRATLRSPAKMGVNFVNGVFTVIEYDNPDKNTFLPQKLSTSIELSPFSKNKKNNRKSFIITRSVSYNQYQFNIPLTEDQLTEKEEEQHKNFYTQSGDFWKQNRHDSLSVQEKGIYEMLDKLQETPKFKAIVRTTEVLATGYYNIGNAIDIGYLYSIYDYNAIEGHRLRLSARTYFGQNDMWRVQGFLTYGFRDERFKYAIEGKYMFNKLNRFMLGYGHRHSLRQLGAQLTTDDAIIRSTFATSSVFGRGENNSLSWVSQHNFFTAIDPIKNFTIRLDAHHQKIKAAMPKQFDIRFYDRKGNVHTHLTDSHLTLSLIARPGAKFAKTGIDRSESRTLAPTIVLKYTRGFEGVFGSDVAYNKLQFLFNKPFLVGTLGKSFVGVEIGKTFDPAPIPLQNSIPGNQSYGIAKYAFAQLNFYEFIASSYITTHWEHHLNGKLFSLLPLIKKLNLREVLIAKAAYGTLSDEAKAMNLSGYRYRAPDKNIYFEYGLGVENIGIGNLRIFRIDFNWRGNYLHLPNSSKFGIKFGIQYSY</sequence>
<dbReference type="RefSeq" id="WP_002686845.1">
    <property type="nucleotide sequence ID" value="NZ_UFTJ01000001.1"/>
</dbReference>
<organism evidence="1 2">
    <name type="scientific">Bergeyella zoohelcum</name>
    <dbReference type="NCBI Taxonomy" id="1015"/>
    <lineage>
        <taxon>Bacteria</taxon>
        <taxon>Pseudomonadati</taxon>
        <taxon>Bacteroidota</taxon>
        <taxon>Flavobacteriia</taxon>
        <taxon>Flavobacteriales</taxon>
        <taxon>Weeksellaceae</taxon>
        <taxon>Bergeyella</taxon>
    </lineage>
</organism>
<dbReference type="Pfam" id="PF18939">
    <property type="entry name" value="DUF5686"/>
    <property type="match status" value="2"/>
</dbReference>
<gene>
    <name evidence="1" type="ORF">NCTC11661_00467</name>
</gene>
<dbReference type="Proteomes" id="UP000255515">
    <property type="component" value="Unassembled WGS sequence"/>
</dbReference>
<dbReference type="EMBL" id="UFTJ01000001">
    <property type="protein sequence ID" value="SSZ46811.1"/>
    <property type="molecule type" value="Genomic_DNA"/>
</dbReference>
<name>A0A376BZA8_9FLAO</name>
<reference evidence="1 2" key="1">
    <citation type="submission" date="2018-06" db="EMBL/GenBank/DDBJ databases">
        <authorList>
            <consortium name="Pathogen Informatics"/>
            <person name="Doyle S."/>
        </authorList>
    </citation>
    <scope>NUCLEOTIDE SEQUENCE [LARGE SCALE GENOMIC DNA]</scope>
    <source>
        <strain evidence="1 2">NCTC11661</strain>
    </source>
</reference>
<accession>A0A376BZA8</accession>
<evidence type="ECO:0000313" key="2">
    <source>
        <dbReference type="Proteomes" id="UP000255515"/>
    </source>
</evidence>
<dbReference type="InterPro" id="IPR043741">
    <property type="entry name" value="DUF5686"/>
</dbReference>
<evidence type="ECO:0000313" key="1">
    <source>
        <dbReference type="EMBL" id="SSZ46811.1"/>
    </source>
</evidence>
<dbReference type="AlphaFoldDB" id="A0A376BZA8"/>
<proteinExistence type="predicted"/>
<protein>
    <submittedName>
        <fullName evidence="1">Uncharacterized protein</fullName>
    </submittedName>
</protein>